<reference evidence="3 4" key="1">
    <citation type="journal article" date="2019" name="Int. J. Syst. Evol. Microbiol.">
        <title>Capsulimonas corticalis gen. nov., sp. nov., an aerobic capsulated bacterium, of a novel bacterial order, Capsulimonadales ord. nov., of the class Armatimonadia of the phylum Armatimonadetes.</title>
        <authorList>
            <person name="Li J."/>
            <person name="Kudo C."/>
            <person name="Tonouchi A."/>
        </authorList>
    </citation>
    <scope>NUCLEOTIDE SEQUENCE [LARGE SCALE GENOMIC DNA]</scope>
    <source>
        <strain evidence="3 4">AX-7</strain>
    </source>
</reference>
<dbReference type="KEGG" id="ccot:CCAX7_58200"/>
<comment type="similarity">
    <text evidence="1">Belongs to the UPF0337 (CsbD) family.</text>
</comment>
<dbReference type="SUPFAM" id="SSF69047">
    <property type="entry name" value="Hypothetical protein YjbJ"/>
    <property type="match status" value="1"/>
</dbReference>
<sequence>MAINQDIVEGKLKQAEGKAQDVRGDLTNNPEDDLDGKTKQAEGKIQEGFGKAKEAVREALK</sequence>
<dbReference type="Pfam" id="PF05532">
    <property type="entry name" value="CsbD"/>
    <property type="match status" value="1"/>
</dbReference>
<dbReference type="InterPro" id="IPR036629">
    <property type="entry name" value="YjbJ_sf"/>
</dbReference>
<protein>
    <submittedName>
        <fullName evidence="3">Uncharacterized protein</fullName>
    </submittedName>
</protein>
<evidence type="ECO:0000256" key="1">
    <source>
        <dbReference type="ARBA" id="ARBA00009129"/>
    </source>
</evidence>
<dbReference type="RefSeq" id="WP_218025674.1">
    <property type="nucleotide sequence ID" value="NZ_AP025739.1"/>
</dbReference>
<keyword evidence="4" id="KW-1185">Reference proteome</keyword>
<feature type="compositionally biased region" description="Basic and acidic residues" evidence="2">
    <location>
        <begin position="8"/>
        <end position="24"/>
    </location>
</feature>
<evidence type="ECO:0000256" key="2">
    <source>
        <dbReference type="SAM" id="MobiDB-lite"/>
    </source>
</evidence>
<dbReference type="AlphaFoldDB" id="A0A402D066"/>
<organism evidence="3 4">
    <name type="scientific">Capsulimonas corticalis</name>
    <dbReference type="NCBI Taxonomy" id="2219043"/>
    <lineage>
        <taxon>Bacteria</taxon>
        <taxon>Bacillati</taxon>
        <taxon>Armatimonadota</taxon>
        <taxon>Armatimonadia</taxon>
        <taxon>Capsulimonadales</taxon>
        <taxon>Capsulimonadaceae</taxon>
        <taxon>Capsulimonas</taxon>
    </lineage>
</organism>
<name>A0A402D066_9BACT</name>
<dbReference type="EMBL" id="AP025739">
    <property type="protein sequence ID" value="BDI33769.1"/>
    <property type="molecule type" value="Genomic_DNA"/>
</dbReference>
<dbReference type="Proteomes" id="UP000287394">
    <property type="component" value="Chromosome"/>
</dbReference>
<dbReference type="Gene3D" id="1.10.1470.10">
    <property type="entry name" value="YjbJ"/>
    <property type="match status" value="1"/>
</dbReference>
<feature type="region of interest" description="Disordered" evidence="2">
    <location>
        <begin position="1"/>
        <end position="38"/>
    </location>
</feature>
<evidence type="ECO:0000313" key="3">
    <source>
        <dbReference type="EMBL" id="BDI33769.1"/>
    </source>
</evidence>
<dbReference type="InterPro" id="IPR008462">
    <property type="entry name" value="CsbD"/>
</dbReference>
<gene>
    <name evidence="3" type="ORF">CCAX7_58200</name>
</gene>
<evidence type="ECO:0000313" key="4">
    <source>
        <dbReference type="Proteomes" id="UP000287394"/>
    </source>
</evidence>
<proteinExistence type="inferred from homology"/>
<accession>A0A402D066</accession>